<organism evidence="1 2">
    <name type="scientific">Mycobacterium europaeum</name>
    <dbReference type="NCBI Taxonomy" id="761804"/>
    <lineage>
        <taxon>Bacteria</taxon>
        <taxon>Bacillati</taxon>
        <taxon>Actinomycetota</taxon>
        <taxon>Actinomycetes</taxon>
        <taxon>Mycobacteriales</taxon>
        <taxon>Mycobacteriaceae</taxon>
        <taxon>Mycobacterium</taxon>
        <taxon>Mycobacterium simiae complex</taxon>
    </lineage>
</organism>
<dbReference type="AlphaFoldDB" id="A0A0U1DHS2"/>
<dbReference type="InterPro" id="IPR000835">
    <property type="entry name" value="HTH_MarR-typ"/>
</dbReference>
<sequence length="156" mass="17805">MSPEEAEFVDRLGLFFELLGATRTMGRVYGWLLICDPPQQSLTELAAALSVSKASISTVARQLLEGGMVERLPSPNRQHLYRVAPGGFTSVLETQLSLMRLGIEPAEFALSVLGEDRAEQRRRVEDFRDFCEFCTRAYRDQLMQMWTEYRAARRQP</sequence>
<keyword evidence="2" id="KW-1185">Reference proteome</keyword>
<evidence type="ECO:0000313" key="1">
    <source>
        <dbReference type="EMBL" id="CQD15711.1"/>
    </source>
</evidence>
<dbReference type="InterPro" id="IPR052362">
    <property type="entry name" value="HTH-GbsR_regulator"/>
</dbReference>
<dbReference type="SUPFAM" id="SSF46785">
    <property type="entry name" value="Winged helix' DNA-binding domain"/>
    <property type="match status" value="1"/>
</dbReference>
<accession>A0A0U1DHS2</accession>
<dbReference type="GO" id="GO:0003700">
    <property type="term" value="F:DNA-binding transcription factor activity"/>
    <property type="evidence" value="ECO:0007669"/>
    <property type="project" value="InterPro"/>
</dbReference>
<gene>
    <name evidence="1" type="ORF">BN000_03288</name>
</gene>
<dbReference type="InterPro" id="IPR036388">
    <property type="entry name" value="WH-like_DNA-bd_sf"/>
</dbReference>
<dbReference type="PANTHER" id="PTHR38465">
    <property type="entry name" value="HTH-TYPE TRANSCRIPTIONAL REGULATOR MJ1563-RELATED"/>
    <property type="match status" value="1"/>
</dbReference>
<dbReference type="STRING" id="761804.BN000_03288"/>
<dbReference type="OrthoDB" id="67158at2"/>
<protein>
    <submittedName>
        <fullName evidence="1">MarR family transcriptional regulator</fullName>
    </submittedName>
</protein>
<dbReference type="RefSeq" id="WP_085239044.1">
    <property type="nucleotide sequence ID" value="NZ_CP157315.1"/>
</dbReference>
<reference evidence="2" key="1">
    <citation type="submission" date="2015-03" db="EMBL/GenBank/DDBJ databases">
        <authorList>
            <person name="Urmite Genomes"/>
        </authorList>
    </citation>
    <scope>NUCLEOTIDE SEQUENCE [LARGE SCALE GENOMIC DNA]</scope>
    <source>
        <strain evidence="2">CSUR P1344</strain>
    </source>
</reference>
<dbReference type="Proteomes" id="UP000199601">
    <property type="component" value="Unassembled WGS sequence"/>
</dbReference>
<name>A0A0U1DHS2_9MYCO</name>
<dbReference type="InterPro" id="IPR036390">
    <property type="entry name" value="WH_DNA-bd_sf"/>
</dbReference>
<dbReference type="Gene3D" id="1.10.10.10">
    <property type="entry name" value="Winged helix-like DNA-binding domain superfamily/Winged helix DNA-binding domain"/>
    <property type="match status" value="1"/>
</dbReference>
<dbReference type="EMBL" id="CTEC01000002">
    <property type="protein sequence ID" value="CQD15711.1"/>
    <property type="molecule type" value="Genomic_DNA"/>
</dbReference>
<evidence type="ECO:0000313" key="2">
    <source>
        <dbReference type="Proteomes" id="UP000199601"/>
    </source>
</evidence>
<dbReference type="Pfam" id="PF01047">
    <property type="entry name" value="MarR"/>
    <property type="match status" value="1"/>
</dbReference>
<dbReference type="PANTHER" id="PTHR38465:SF2">
    <property type="entry name" value="HTH-TYPE TRANSCRIPTIONAL REGULATOR MMPR5"/>
    <property type="match status" value="1"/>
</dbReference>
<proteinExistence type="predicted"/>